<evidence type="ECO:0000313" key="2">
    <source>
        <dbReference type="Proteomes" id="UP000033035"/>
    </source>
</evidence>
<dbReference type="Proteomes" id="UP000033035">
    <property type="component" value="Unassembled WGS sequence"/>
</dbReference>
<gene>
    <name evidence="1" type="ORF">HMPREF1536_02484</name>
</gene>
<organism evidence="1 2">
    <name type="scientific">Parabacteroides gordonii MS-1 = DSM 23371</name>
    <dbReference type="NCBI Taxonomy" id="1203610"/>
    <lineage>
        <taxon>Bacteria</taxon>
        <taxon>Pseudomonadati</taxon>
        <taxon>Bacteroidota</taxon>
        <taxon>Bacteroidia</taxon>
        <taxon>Bacteroidales</taxon>
        <taxon>Tannerellaceae</taxon>
        <taxon>Parabacteroides</taxon>
    </lineage>
</organism>
<sequence length="438" mass="50281">MKTYPVLICLCAAWISILSSCKGKEDKSVPSFTPPKYSGKVDLSAAPANIDVAEALDKSTTPLKLSQIASQIDYYIVGDGNYTITQAIAVPDSDAFITFNNPRIYYRKAGIPSKRYGFKALVYKWNNDVNGHNLFYDKKTTRMYCALSGRDQNNKESLELFDPQIGALPPLDTMLTIDRYIFPEILEEKYTVNLRNDKLLGFSSNGYMLSHYEDSCGIPTSMMTFNPAGETLCKFDLKGKSSLSREQTDNIPFFQTSYWNDTQDRMTFMIPFCDTVYQLRDPQTVVPLYAINLGKHGIFADYEVGKEIKDGKIWLRTLYENPKGLFMGMYQKNGPKILSWLNFEYEYKPTLSYQAVYLKEEGKTYILPKREKGFINDLDGGFTFWPDGQTDEYLYMILTLTEMRLNVKRTGSPQQQKLIDMLDNKRIKENQYVMIVVK</sequence>
<name>A0A0F5JAZ4_9BACT</name>
<dbReference type="InterPro" id="IPR032559">
    <property type="entry name" value="DUF4933"/>
</dbReference>
<proteinExistence type="predicted"/>
<dbReference type="HOGENOM" id="CLU_051486_0_0_10"/>
<dbReference type="PROSITE" id="PS51257">
    <property type="entry name" value="PROKAR_LIPOPROTEIN"/>
    <property type="match status" value="1"/>
</dbReference>
<dbReference type="Pfam" id="PF16287">
    <property type="entry name" value="DUF4933"/>
    <property type="match status" value="1"/>
</dbReference>
<keyword evidence="2" id="KW-1185">Reference proteome</keyword>
<dbReference type="PATRIC" id="fig|1203610.3.peg.2550"/>
<evidence type="ECO:0000313" key="1">
    <source>
        <dbReference type="EMBL" id="KKB55031.1"/>
    </source>
</evidence>
<comment type="caution">
    <text evidence="1">The sequence shown here is derived from an EMBL/GenBank/DDBJ whole genome shotgun (WGS) entry which is preliminary data.</text>
</comment>
<dbReference type="AlphaFoldDB" id="A0A0F5JAZ4"/>
<dbReference type="EMBL" id="AQHW01000015">
    <property type="protein sequence ID" value="KKB55031.1"/>
    <property type="molecule type" value="Genomic_DNA"/>
</dbReference>
<dbReference type="RefSeq" id="WP_028729922.1">
    <property type="nucleotide sequence ID" value="NZ_KE386764.1"/>
</dbReference>
<accession>A0A0F5JAZ4</accession>
<protein>
    <recommendedName>
        <fullName evidence="3">DUF4933 domain-containing protein</fullName>
    </recommendedName>
</protein>
<evidence type="ECO:0008006" key="3">
    <source>
        <dbReference type="Google" id="ProtNLM"/>
    </source>
</evidence>
<reference evidence="1 2" key="1">
    <citation type="submission" date="2013-04" db="EMBL/GenBank/DDBJ databases">
        <title>The Genome Sequence of Parabacteroides gordonii DSM 23371.</title>
        <authorList>
            <consortium name="The Broad Institute Genomics Platform"/>
            <person name="Earl A."/>
            <person name="Ward D."/>
            <person name="Feldgarden M."/>
            <person name="Gevers D."/>
            <person name="Martens E."/>
            <person name="Sakamoto M."/>
            <person name="Benno Y."/>
            <person name="Suzuki N."/>
            <person name="Matsunaga N."/>
            <person name="Koshihara K."/>
            <person name="Seki M."/>
            <person name="Komiya H."/>
            <person name="Walker B."/>
            <person name="Young S."/>
            <person name="Zeng Q."/>
            <person name="Gargeya S."/>
            <person name="Fitzgerald M."/>
            <person name="Haas B."/>
            <person name="Abouelleil A."/>
            <person name="Allen A.W."/>
            <person name="Alvarado L."/>
            <person name="Arachchi H.M."/>
            <person name="Berlin A.M."/>
            <person name="Chapman S.B."/>
            <person name="Gainer-Dewar J."/>
            <person name="Goldberg J."/>
            <person name="Griggs A."/>
            <person name="Gujja S."/>
            <person name="Hansen M."/>
            <person name="Howarth C."/>
            <person name="Imamovic A."/>
            <person name="Ireland A."/>
            <person name="Larimer J."/>
            <person name="McCowan C."/>
            <person name="Murphy C."/>
            <person name="Pearson M."/>
            <person name="Poon T.W."/>
            <person name="Priest M."/>
            <person name="Roberts A."/>
            <person name="Saif S."/>
            <person name="Shea T."/>
            <person name="Sisk P."/>
            <person name="Sykes S."/>
            <person name="Wortman J."/>
            <person name="Nusbaum C."/>
            <person name="Birren B."/>
        </authorList>
    </citation>
    <scope>NUCLEOTIDE SEQUENCE [LARGE SCALE GENOMIC DNA]</scope>
    <source>
        <strain evidence="1 2">MS-1</strain>
    </source>
</reference>